<sequence length="349" mass="39920">MVVEEGILADLNNLKEVMPLDLRIDELIRVPRRNLSSSELENETTLGQSGLRDHLCCVICSGIIQNCVVIKTCLHRFCSTCIEKCFRSGIRECPQCRKHVPSKRFLHHDAIFDSIITTLFPNVKLINDLNDSLTLIKNKKLLLLRNNELLNQRSFFRGNGFIKTSDLDIIFDNRSNILDNFEIISKLFMFKENCNICRTDGMSIDPFGDNVCNCNYIRGLRGILSLLDSNQRQKEFRQARKAVLNAQPLPPPCGLTHFRLTPKLANNTTQSNNSVGFEFLSRSNITLRALSKFLISKFNSTNHSSQFTGNTKYTTKEHQKPFALRDTLAYIRNVSHVLSHDTLVLYYSQ</sequence>
<name>A0A1N6LXT0_BABMR</name>
<keyword evidence="5" id="KW-0479">Metal-binding</keyword>
<dbReference type="InterPro" id="IPR043540">
    <property type="entry name" value="RING1/RING2"/>
</dbReference>
<proteinExistence type="predicted"/>
<dbReference type="UniPathway" id="UPA00143"/>
<organism evidence="10 11">
    <name type="scientific">Babesia microti (strain RI)</name>
    <dbReference type="NCBI Taxonomy" id="1133968"/>
    <lineage>
        <taxon>Eukaryota</taxon>
        <taxon>Sar</taxon>
        <taxon>Alveolata</taxon>
        <taxon>Apicomplexa</taxon>
        <taxon>Aconoidasida</taxon>
        <taxon>Piroplasmida</taxon>
        <taxon>Babesiidae</taxon>
        <taxon>Babesia</taxon>
    </lineage>
</organism>
<dbReference type="GO" id="GO:0000151">
    <property type="term" value="C:ubiquitin ligase complex"/>
    <property type="evidence" value="ECO:0007669"/>
    <property type="project" value="InterPro"/>
</dbReference>
<dbReference type="PROSITE" id="PS50089">
    <property type="entry name" value="ZF_RING_2"/>
    <property type="match status" value="1"/>
</dbReference>
<dbReference type="InterPro" id="IPR017907">
    <property type="entry name" value="Znf_RING_CS"/>
</dbReference>
<dbReference type="AlphaFoldDB" id="A0A1N6LXT0"/>
<evidence type="ECO:0000256" key="4">
    <source>
        <dbReference type="ARBA" id="ARBA00022679"/>
    </source>
</evidence>
<evidence type="ECO:0000259" key="9">
    <source>
        <dbReference type="PROSITE" id="PS50089"/>
    </source>
</evidence>
<protein>
    <recommendedName>
        <fullName evidence="3">RING-type E3 ubiquitin transferase</fullName>
        <ecNumber evidence="3">2.3.2.27</ecNumber>
    </recommendedName>
</protein>
<dbReference type="Proteomes" id="UP000002899">
    <property type="component" value="Chromosome IV"/>
</dbReference>
<dbReference type="Pfam" id="PF00097">
    <property type="entry name" value="zf-C3HC4"/>
    <property type="match status" value="1"/>
</dbReference>
<comment type="pathway">
    <text evidence="2">Protein modification; protein ubiquitination.</text>
</comment>
<evidence type="ECO:0000256" key="1">
    <source>
        <dbReference type="ARBA" id="ARBA00000900"/>
    </source>
</evidence>
<reference evidence="10 11" key="3">
    <citation type="journal article" date="2016" name="Sci. Rep.">
        <title>Genome-wide diversity and gene expression profiling of Babesia microti isolates identify polymorphic genes that mediate host-pathogen interactions.</title>
        <authorList>
            <person name="Silva J.C."/>
            <person name="Cornillot E."/>
            <person name="McCracken C."/>
            <person name="Usmani-Brown S."/>
            <person name="Dwivedi A."/>
            <person name="Ifeonu O.O."/>
            <person name="Crabtree J."/>
            <person name="Gotia H.T."/>
            <person name="Virji A.Z."/>
            <person name="Reynes C."/>
            <person name="Colinge J."/>
            <person name="Kumar V."/>
            <person name="Lawres L."/>
            <person name="Pazzi J.E."/>
            <person name="Pablo J.V."/>
            <person name="Hung C."/>
            <person name="Brancato J."/>
            <person name="Kumari P."/>
            <person name="Orvis J."/>
            <person name="Tretina K."/>
            <person name="Chibucos M."/>
            <person name="Ott S."/>
            <person name="Sadzewicz L."/>
            <person name="Sengamalay N."/>
            <person name="Shetty A.C."/>
            <person name="Su Q."/>
            <person name="Tallon L."/>
            <person name="Fraser C.M."/>
            <person name="Frutos R."/>
            <person name="Molina D.M."/>
            <person name="Krause P.J."/>
            <person name="Ben Mamoun C."/>
        </authorList>
    </citation>
    <scope>NUCLEOTIDE SEQUENCE [LARGE SCALE GENOMIC DNA]</scope>
    <source>
        <strain evidence="10 11">RI</strain>
    </source>
</reference>
<evidence type="ECO:0000256" key="5">
    <source>
        <dbReference type="ARBA" id="ARBA00022723"/>
    </source>
</evidence>
<dbReference type="InterPro" id="IPR018957">
    <property type="entry name" value="Znf_C3HC4_RING-type"/>
</dbReference>
<accession>A0A1N6LXT0</accession>
<dbReference type="GO" id="GO:0008270">
    <property type="term" value="F:zinc ion binding"/>
    <property type="evidence" value="ECO:0007669"/>
    <property type="project" value="UniProtKB-KW"/>
</dbReference>
<dbReference type="KEGG" id="bmic:BmR1_04g06605"/>
<gene>
    <name evidence="10" type="ORF">BmR1_04g06605</name>
</gene>
<dbReference type="CDD" id="cd16531">
    <property type="entry name" value="RING-HC_RING1-like"/>
    <property type="match status" value="1"/>
</dbReference>
<dbReference type="PROSITE" id="PS00518">
    <property type="entry name" value="ZF_RING_1"/>
    <property type="match status" value="1"/>
</dbReference>
<dbReference type="RefSeq" id="XP_021337744.1">
    <property type="nucleotide sequence ID" value="XM_021482525.1"/>
</dbReference>
<dbReference type="VEuPathDB" id="PiroplasmaDB:BmR1_04g06605"/>
<dbReference type="GO" id="GO:0031519">
    <property type="term" value="C:PcG protein complex"/>
    <property type="evidence" value="ECO:0007669"/>
    <property type="project" value="TreeGrafter"/>
</dbReference>
<dbReference type="GeneID" id="24425966"/>
<reference evidence="10 11" key="2">
    <citation type="journal article" date="2013" name="PLoS ONE">
        <title>Whole genome mapping and re-organization of the nuclear and mitochondrial genomes of Babesia microti isolates.</title>
        <authorList>
            <person name="Cornillot E."/>
            <person name="Dassouli A."/>
            <person name="Garg A."/>
            <person name="Pachikara N."/>
            <person name="Randazzo S."/>
            <person name="Depoix D."/>
            <person name="Carcy B."/>
            <person name="Delbecq S."/>
            <person name="Frutos R."/>
            <person name="Silva J.C."/>
            <person name="Sutton R."/>
            <person name="Krause P.J."/>
            <person name="Mamoun C.B."/>
        </authorList>
    </citation>
    <scope>NUCLEOTIDE SEQUENCE [LARGE SCALE GENOMIC DNA]</scope>
    <source>
        <strain evidence="10 11">RI</strain>
    </source>
</reference>
<evidence type="ECO:0000256" key="6">
    <source>
        <dbReference type="ARBA" id="ARBA00022771"/>
    </source>
</evidence>
<dbReference type="GO" id="GO:0016567">
    <property type="term" value="P:protein ubiquitination"/>
    <property type="evidence" value="ECO:0007669"/>
    <property type="project" value="UniProtKB-UniPathway"/>
</dbReference>
<dbReference type="SUPFAM" id="SSF57850">
    <property type="entry name" value="RING/U-box"/>
    <property type="match status" value="1"/>
</dbReference>
<keyword evidence="7" id="KW-0862">Zinc</keyword>
<dbReference type="InterPro" id="IPR013083">
    <property type="entry name" value="Znf_RING/FYVE/PHD"/>
</dbReference>
<dbReference type="OrthoDB" id="337575at2759"/>
<comment type="catalytic activity">
    <reaction evidence="1">
        <text>S-ubiquitinyl-[E2 ubiquitin-conjugating enzyme]-L-cysteine + [acceptor protein]-L-lysine = [E2 ubiquitin-conjugating enzyme]-L-cysteine + N(6)-ubiquitinyl-[acceptor protein]-L-lysine.</text>
        <dbReference type="EC" id="2.3.2.27"/>
    </reaction>
</comment>
<dbReference type="GO" id="GO:0061630">
    <property type="term" value="F:ubiquitin protein ligase activity"/>
    <property type="evidence" value="ECO:0007669"/>
    <property type="project" value="UniProtKB-EC"/>
</dbReference>
<keyword evidence="6 8" id="KW-0863">Zinc-finger</keyword>
<evidence type="ECO:0000256" key="2">
    <source>
        <dbReference type="ARBA" id="ARBA00004906"/>
    </source>
</evidence>
<keyword evidence="11" id="KW-1185">Reference proteome</keyword>
<dbReference type="EC" id="2.3.2.27" evidence="3"/>
<evidence type="ECO:0000313" key="10">
    <source>
        <dbReference type="EMBL" id="SIO73673.1"/>
    </source>
</evidence>
<feature type="domain" description="RING-type" evidence="9">
    <location>
        <begin position="57"/>
        <end position="97"/>
    </location>
</feature>
<reference evidence="10 11" key="1">
    <citation type="journal article" date="2012" name="Nucleic Acids Res.">
        <title>Sequencing of the smallest Apicomplexan genome from the human pathogen Babesia microti.</title>
        <authorList>
            <person name="Cornillot E."/>
            <person name="Hadj-Kaddour K."/>
            <person name="Dassouli A."/>
            <person name="Noel B."/>
            <person name="Ranwez V."/>
            <person name="Vacherie B."/>
            <person name="Augagneur Y."/>
            <person name="Bres V."/>
            <person name="Duclos A."/>
            <person name="Randazzo S."/>
            <person name="Carcy B."/>
            <person name="Debierre-Grockiego F."/>
            <person name="Delbecq S."/>
            <person name="Moubri-Menage K."/>
            <person name="Shams-Eldin H."/>
            <person name="Usmani-Brown S."/>
            <person name="Bringaud F."/>
            <person name="Wincker P."/>
            <person name="Vivares C.P."/>
            <person name="Schwarz R.T."/>
            <person name="Schetters T.P."/>
            <person name="Krause P.J."/>
            <person name="Gorenflot A."/>
            <person name="Berry V."/>
            <person name="Barbe V."/>
            <person name="Ben Mamoun C."/>
        </authorList>
    </citation>
    <scope>NUCLEOTIDE SEQUENCE [LARGE SCALE GENOMIC DNA]</scope>
    <source>
        <strain evidence="10 11">RI</strain>
    </source>
</reference>
<dbReference type="EMBL" id="LN871599">
    <property type="protein sequence ID" value="SIO73673.1"/>
    <property type="molecule type" value="Genomic_DNA"/>
</dbReference>
<dbReference type="PANTHER" id="PTHR46076:SF3">
    <property type="entry name" value="E3 UBIQUITIN-PROTEIN LIGASE RING1"/>
    <property type="match status" value="1"/>
</dbReference>
<evidence type="ECO:0000256" key="8">
    <source>
        <dbReference type="PROSITE-ProRule" id="PRU00175"/>
    </source>
</evidence>
<evidence type="ECO:0000256" key="7">
    <source>
        <dbReference type="ARBA" id="ARBA00022833"/>
    </source>
</evidence>
<keyword evidence="4" id="KW-0808">Transferase</keyword>
<evidence type="ECO:0000313" key="11">
    <source>
        <dbReference type="Proteomes" id="UP000002899"/>
    </source>
</evidence>
<dbReference type="GO" id="GO:0003682">
    <property type="term" value="F:chromatin binding"/>
    <property type="evidence" value="ECO:0007669"/>
    <property type="project" value="TreeGrafter"/>
</dbReference>
<dbReference type="InterPro" id="IPR001841">
    <property type="entry name" value="Znf_RING"/>
</dbReference>
<dbReference type="Gene3D" id="3.30.40.10">
    <property type="entry name" value="Zinc/RING finger domain, C3HC4 (zinc finger)"/>
    <property type="match status" value="1"/>
</dbReference>
<evidence type="ECO:0000256" key="3">
    <source>
        <dbReference type="ARBA" id="ARBA00012483"/>
    </source>
</evidence>
<dbReference type="SMART" id="SM00184">
    <property type="entry name" value="RING"/>
    <property type="match status" value="1"/>
</dbReference>
<dbReference type="PANTHER" id="PTHR46076">
    <property type="entry name" value="E3 UBIQUITIN-PROTEIN LIGASE RING1 / RING 2 FAMILY MEMBER"/>
    <property type="match status" value="1"/>
</dbReference>